<reference evidence="5" key="1">
    <citation type="journal article" date="2023" name="Mol. Phylogenet. Evol.">
        <title>Genome-scale phylogeny and comparative genomics of the fungal order Sordariales.</title>
        <authorList>
            <person name="Hensen N."/>
            <person name="Bonometti L."/>
            <person name="Westerberg I."/>
            <person name="Brannstrom I.O."/>
            <person name="Guillou S."/>
            <person name="Cros-Aarteil S."/>
            <person name="Calhoun S."/>
            <person name="Haridas S."/>
            <person name="Kuo A."/>
            <person name="Mondo S."/>
            <person name="Pangilinan J."/>
            <person name="Riley R."/>
            <person name="LaButti K."/>
            <person name="Andreopoulos B."/>
            <person name="Lipzen A."/>
            <person name="Chen C."/>
            <person name="Yan M."/>
            <person name="Daum C."/>
            <person name="Ng V."/>
            <person name="Clum A."/>
            <person name="Steindorff A."/>
            <person name="Ohm R.A."/>
            <person name="Martin F."/>
            <person name="Silar P."/>
            <person name="Natvig D.O."/>
            <person name="Lalanne C."/>
            <person name="Gautier V."/>
            <person name="Ament-Velasquez S.L."/>
            <person name="Kruys A."/>
            <person name="Hutchinson M.I."/>
            <person name="Powell A.J."/>
            <person name="Barry K."/>
            <person name="Miller A.N."/>
            <person name="Grigoriev I.V."/>
            <person name="Debuchy R."/>
            <person name="Gladieux P."/>
            <person name="Hiltunen Thoren M."/>
            <person name="Johannesson H."/>
        </authorList>
    </citation>
    <scope>NUCLEOTIDE SEQUENCE</scope>
    <source>
        <strain evidence="5">CBS 955.72</strain>
    </source>
</reference>
<organism evidence="5 6">
    <name type="scientific">Lasiosphaeria hispida</name>
    <dbReference type="NCBI Taxonomy" id="260671"/>
    <lineage>
        <taxon>Eukaryota</taxon>
        <taxon>Fungi</taxon>
        <taxon>Dikarya</taxon>
        <taxon>Ascomycota</taxon>
        <taxon>Pezizomycotina</taxon>
        <taxon>Sordariomycetes</taxon>
        <taxon>Sordariomycetidae</taxon>
        <taxon>Sordariales</taxon>
        <taxon>Lasiosphaeriaceae</taxon>
        <taxon>Lasiosphaeria</taxon>
    </lineage>
</organism>
<dbReference type="Gene3D" id="6.10.140.910">
    <property type="match status" value="1"/>
</dbReference>
<feature type="domain" description="GDP/GTP exchange factor Sec2 N-terminal" evidence="4">
    <location>
        <begin position="235"/>
        <end position="309"/>
    </location>
</feature>
<dbReference type="GO" id="GO:0051286">
    <property type="term" value="C:cell tip"/>
    <property type="evidence" value="ECO:0007669"/>
    <property type="project" value="TreeGrafter"/>
</dbReference>
<feature type="compositionally biased region" description="Low complexity" evidence="3">
    <location>
        <begin position="133"/>
        <end position="160"/>
    </location>
</feature>
<feature type="compositionally biased region" description="Low complexity" evidence="3">
    <location>
        <begin position="220"/>
        <end position="234"/>
    </location>
</feature>
<dbReference type="GO" id="GO:0005085">
    <property type="term" value="F:guanyl-nucleotide exchange factor activity"/>
    <property type="evidence" value="ECO:0007669"/>
    <property type="project" value="InterPro"/>
</dbReference>
<dbReference type="EMBL" id="JAUIQD010000002">
    <property type="protein sequence ID" value="KAK3359690.1"/>
    <property type="molecule type" value="Genomic_DNA"/>
</dbReference>
<sequence length="343" mass="37616">MTTPPATQHSTTHDRNWPLIEYQQKRRIWPVHGPLLSTDGRFTAMTTTTMTMTVTLSPAQCCPQCGFDVGLPPLEETQSALLSAQKQLADMQAQVRLLNQKASAAVDRWADYEDELAKLRTDLDKSQPHQQQASSPTSTAPTASTPGPTPPASSVSSASPARSSFLSSSAASRLSSLLSPRKSASNLKPLPAVPPTPPQQPQQQQQQRAARPGLGPSPFPFSAATPLSPSPSTDDLLEALTREQALRLEAEGRLSETSREVEELSVSLFEQANEMVATERRARAKLEERVETLERRDVDKRRRLERLESAMERIERVRGLLGQTAPVVPQQKQGYPGSGWLRS</sequence>
<keyword evidence="6" id="KW-1185">Reference proteome</keyword>
<dbReference type="Pfam" id="PF06428">
    <property type="entry name" value="Sec2p"/>
    <property type="match status" value="1"/>
</dbReference>
<dbReference type="PANTHER" id="PTHR14430:SF4">
    <property type="entry name" value="GDP_GTP EXCHANGE FACTOR SEC2 N-TERMINAL DOMAIN-CONTAINING PROTEIN"/>
    <property type="match status" value="1"/>
</dbReference>
<dbReference type="SUPFAM" id="SSF144284">
    <property type="entry name" value="Sec2 N-terminal region"/>
    <property type="match status" value="1"/>
</dbReference>
<evidence type="ECO:0000259" key="4">
    <source>
        <dbReference type="Pfam" id="PF06428"/>
    </source>
</evidence>
<dbReference type="AlphaFoldDB" id="A0AAJ0MHW9"/>
<reference evidence="5" key="2">
    <citation type="submission" date="2023-06" db="EMBL/GenBank/DDBJ databases">
        <authorList>
            <consortium name="Lawrence Berkeley National Laboratory"/>
            <person name="Haridas S."/>
            <person name="Hensen N."/>
            <person name="Bonometti L."/>
            <person name="Westerberg I."/>
            <person name="Brannstrom I.O."/>
            <person name="Guillou S."/>
            <person name="Cros-Aarteil S."/>
            <person name="Calhoun S."/>
            <person name="Kuo A."/>
            <person name="Mondo S."/>
            <person name="Pangilinan J."/>
            <person name="Riley R."/>
            <person name="Labutti K."/>
            <person name="Andreopoulos B."/>
            <person name="Lipzen A."/>
            <person name="Chen C."/>
            <person name="Yanf M."/>
            <person name="Daum C."/>
            <person name="Ng V."/>
            <person name="Clum A."/>
            <person name="Steindorff A."/>
            <person name="Ohm R."/>
            <person name="Martin F."/>
            <person name="Silar P."/>
            <person name="Natvig D."/>
            <person name="Lalanne C."/>
            <person name="Gautier V."/>
            <person name="Ament-Velasquez S.L."/>
            <person name="Kruys A."/>
            <person name="Hutchinson M.I."/>
            <person name="Powell A.J."/>
            <person name="Barry K."/>
            <person name="Miller A.N."/>
            <person name="Grigoriev I.V."/>
            <person name="Debuchy R."/>
            <person name="Gladieux P."/>
            <person name="Thoren M.H."/>
            <person name="Johannesson H."/>
        </authorList>
    </citation>
    <scope>NUCLEOTIDE SEQUENCE</scope>
    <source>
        <strain evidence="5">CBS 955.72</strain>
    </source>
</reference>
<feature type="region of interest" description="Disordered" evidence="3">
    <location>
        <begin position="122"/>
        <end position="160"/>
    </location>
</feature>
<evidence type="ECO:0000256" key="1">
    <source>
        <dbReference type="ARBA" id="ARBA00023054"/>
    </source>
</evidence>
<dbReference type="PANTHER" id="PTHR14430">
    <property type="entry name" value="RABIN3-RELATED"/>
    <property type="match status" value="1"/>
</dbReference>
<evidence type="ECO:0000256" key="2">
    <source>
        <dbReference type="SAM" id="Coils"/>
    </source>
</evidence>
<feature type="region of interest" description="Disordered" evidence="3">
    <location>
        <begin position="176"/>
        <end position="234"/>
    </location>
</feature>
<feature type="coiled-coil region" evidence="2">
    <location>
        <begin position="74"/>
        <end position="108"/>
    </location>
</feature>
<evidence type="ECO:0000313" key="6">
    <source>
        <dbReference type="Proteomes" id="UP001275084"/>
    </source>
</evidence>
<proteinExistence type="predicted"/>
<dbReference type="InterPro" id="IPR009449">
    <property type="entry name" value="Sec2_N"/>
</dbReference>
<gene>
    <name evidence="5" type="ORF">B0T25DRAFT_533618</name>
</gene>
<accession>A0AAJ0MHW9</accession>
<name>A0AAJ0MHW9_9PEZI</name>
<dbReference type="GO" id="GO:0006887">
    <property type="term" value="P:exocytosis"/>
    <property type="evidence" value="ECO:0007669"/>
    <property type="project" value="TreeGrafter"/>
</dbReference>
<dbReference type="Proteomes" id="UP001275084">
    <property type="component" value="Unassembled WGS sequence"/>
</dbReference>
<dbReference type="InterPro" id="IPR040351">
    <property type="entry name" value="RAB3IL/RAB3IP/Sec2"/>
</dbReference>
<evidence type="ECO:0000256" key="3">
    <source>
        <dbReference type="SAM" id="MobiDB-lite"/>
    </source>
</evidence>
<feature type="compositionally biased region" description="Low complexity" evidence="3">
    <location>
        <begin position="201"/>
        <end position="212"/>
    </location>
</feature>
<feature type="compositionally biased region" description="Low complexity" evidence="3">
    <location>
        <begin position="176"/>
        <end position="185"/>
    </location>
</feature>
<dbReference type="GO" id="GO:0070319">
    <property type="term" value="C:Golgi to plasma membrane transport vesicle"/>
    <property type="evidence" value="ECO:0007669"/>
    <property type="project" value="TreeGrafter"/>
</dbReference>
<feature type="compositionally biased region" description="Pro residues" evidence="3">
    <location>
        <begin position="191"/>
        <end position="200"/>
    </location>
</feature>
<comment type="caution">
    <text evidence="5">The sequence shown here is derived from an EMBL/GenBank/DDBJ whole genome shotgun (WGS) entry which is preliminary data.</text>
</comment>
<keyword evidence="1 2" id="KW-0175">Coiled coil</keyword>
<feature type="coiled-coil region" evidence="2">
    <location>
        <begin position="269"/>
        <end position="310"/>
    </location>
</feature>
<protein>
    <recommendedName>
        <fullName evidence="4">GDP/GTP exchange factor Sec2 N-terminal domain-containing protein</fullName>
    </recommendedName>
</protein>
<evidence type="ECO:0000313" key="5">
    <source>
        <dbReference type="EMBL" id="KAK3359690.1"/>
    </source>
</evidence>